<feature type="binding site" evidence="5">
    <location>
        <position position="278"/>
    </location>
    <ligand>
        <name>Fe cation</name>
        <dbReference type="ChEBI" id="CHEBI:24875"/>
        <note>catalytic</note>
    </ligand>
</feature>
<proteinExistence type="inferred from homology"/>
<feature type="binding site" evidence="5">
    <location>
        <position position="393"/>
    </location>
    <ligand>
        <name>Fe cation</name>
        <dbReference type="ChEBI" id="CHEBI:24875"/>
        <note>catalytic</note>
    </ligand>
</feature>
<keyword evidence="2 5" id="KW-0479">Metal-binding</keyword>
<evidence type="ECO:0000256" key="2">
    <source>
        <dbReference type="ARBA" id="ARBA00022723"/>
    </source>
</evidence>
<evidence type="ECO:0000313" key="7">
    <source>
        <dbReference type="Proteomes" id="UP001279734"/>
    </source>
</evidence>
<evidence type="ECO:0000256" key="1">
    <source>
        <dbReference type="ARBA" id="ARBA00006787"/>
    </source>
</evidence>
<keyword evidence="3" id="KW-0223">Dioxygenase</keyword>
<dbReference type="PANTHER" id="PTHR10543">
    <property type="entry name" value="BETA-CAROTENE DIOXYGENASE"/>
    <property type="match status" value="1"/>
</dbReference>
<evidence type="ECO:0000256" key="4">
    <source>
        <dbReference type="ARBA" id="ARBA00023004"/>
    </source>
</evidence>
<dbReference type="GO" id="GO:0046872">
    <property type="term" value="F:metal ion binding"/>
    <property type="evidence" value="ECO:0007669"/>
    <property type="project" value="UniProtKB-KW"/>
</dbReference>
<dbReference type="PANTHER" id="PTHR10543:SF46">
    <property type="entry name" value="CAROTENOID CLEAVAGE DIOXYGENASE 4, CHLOROPLASTIC-RELATED"/>
    <property type="match status" value="1"/>
</dbReference>
<keyword evidence="7" id="KW-1185">Reference proteome</keyword>
<sequence>MVSFSSCFLSALPDPNLLPLSKTPVPPSQGFCDALEKTKFSTSPVINSASTLPPPPTQPPRLVAKPYRAPPTLLSKFFSAWDDKITQFIGPPDRPWVSPGFVFSGNFAPVDELPPTECPIIEGTLPACLDGAYIRNGPNHQFLPRGPSHLFDGDGMVHCLRISGGRATFCSRYVKTYKYTIEQKAGTKVVPNFFSEFHGLVATVARGALSTARMIAHQYNWSNGIGVANTSVARFGGRLFALCESDLPYEIRVTPHGDVETVGRYDFDGKHSVSMTAHPKVDPDTGEAFAFRNRIITPLLTYFRFDADGNKQSDVPILSMHRPSLLHDFAITKKFAIFPDIQIGMDLLGFVARGGVPAAYIPSKVSRLGVIPRYASDNKEMRWFEVPGFNICHASNAWDEEDENGDECIILVAPNISLRERVIERMELLQASMEKVKINLNTGKLTRHPLSSINLELSVINPAYVGKKSKYVYAVLCGRLPTTTGVVKLDVTTAVEGGQVECTVASRMYGPQCYGGEPFFVARDPENPNAEEDDGYLVSYVHDEERGESKFIVMDAQSPTLDIVASVALPQRVPYGFHGLFVRNKDLITS</sequence>
<feature type="binding site" evidence="5">
    <location>
        <position position="327"/>
    </location>
    <ligand>
        <name>Fe cation</name>
        <dbReference type="ChEBI" id="CHEBI:24875"/>
        <note>catalytic</note>
    </ligand>
</feature>
<dbReference type="InterPro" id="IPR004294">
    <property type="entry name" value="Carotenoid_Oase"/>
</dbReference>
<organism evidence="6 7">
    <name type="scientific">Nepenthes gracilis</name>
    <name type="common">Slender pitcher plant</name>
    <dbReference type="NCBI Taxonomy" id="150966"/>
    <lineage>
        <taxon>Eukaryota</taxon>
        <taxon>Viridiplantae</taxon>
        <taxon>Streptophyta</taxon>
        <taxon>Embryophyta</taxon>
        <taxon>Tracheophyta</taxon>
        <taxon>Spermatophyta</taxon>
        <taxon>Magnoliopsida</taxon>
        <taxon>eudicotyledons</taxon>
        <taxon>Gunneridae</taxon>
        <taxon>Pentapetalae</taxon>
        <taxon>Caryophyllales</taxon>
        <taxon>Nepenthaceae</taxon>
        <taxon>Nepenthes</taxon>
    </lineage>
</organism>
<keyword evidence="4 5" id="KW-0408">Iron</keyword>
<dbReference type="Pfam" id="PF03055">
    <property type="entry name" value="RPE65"/>
    <property type="match status" value="1"/>
</dbReference>
<dbReference type="Proteomes" id="UP001279734">
    <property type="component" value="Unassembled WGS sequence"/>
</dbReference>
<evidence type="ECO:0000313" key="6">
    <source>
        <dbReference type="EMBL" id="GMH22501.1"/>
    </source>
</evidence>
<dbReference type="EMBL" id="BSYO01000024">
    <property type="protein sequence ID" value="GMH22501.1"/>
    <property type="molecule type" value="Genomic_DNA"/>
</dbReference>
<comment type="cofactor">
    <cofactor evidence="5">
        <name>Fe(2+)</name>
        <dbReference type="ChEBI" id="CHEBI:29033"/>
    </cofactor>
    <text evidence="5">Binds 1 Fe(2+) ion per subunit.</text>
</comment>
<comment type="similarity">
    <text evidence="1">Belongs to the carotenoid oxygenase family.</text>
</comment>
<accession>A0AAD3Y0D9</accession>
<gene>
    <name evidence="6" type="ORF">Nepgr_024344</name>
</gene>
<comment type="caution">
    <text evidence="6">The sequence shown here is derived from an EMBL/GenBank/DDBJ whole genome shotgun (WGS) entry which is preliminary data.</text>
</comment>
<name>A0AAD3Y0D9_NEPGR</name>
<protein>
    <recommendedName>
        <fullName evidence="8">Carotenoid cleavage dioxygenase 4</fullName>
    </recommendedName>
</protein>
<dbReference type="GO" id="GO:0016121">
    <property type="term" value="P:carotene catabolic process"/>
    <property type="evidence" value="ECO:0007669"/>
    <property type="project" value="TreeGrafter"/>
</dbReference>
<keyword evidence="3" id="KW-0560">Oxidoreductase</keyword>
<evidence type="ECO:0000256" key="3">
    <source>
        <dbReference type="ARBA" id="ARBA00022964"/>
    </source>
</evidence>
<evidence type="ECO:0008006" key="8">
    <source>
        <dbReference type="Google" id="ProtNLM"/>
    </source>
</evidence>
<feature type="binding site" evidence="5">
    <location>
        <position position="578"/>
    </location>
    <ligand>
        <name>Fe cation</name>
        <dbReference type="ChEBI" id="CHEBI:24875"/>
        <note>catalytic</note>
    </ligand>
</feature>
<dbReference type="GO" id="GO:0009570">
    <property type="term" value="C:chloroplast stroma"/>
    <property type="evidence" value="ECO:0007669"/>
    <property type="project" value="TreeGrafter"/>
</dbReference>
<dbReference type="GO" id="GO:0010436">
    <property type="term" value="F:carotenoid dioxygenase activity"/>
    <property type="evidence" value="ECO:0007669"/>
    <property type="project" value="TreeGrafter"/>
</dbReference>
<reference evidence="6" key="1">
    <citation type="submission" date="2023-05" db="EMBL/GenBank/DDBJ databases">
        <title>Nepenthes gracilis genome sequencing.</title>
        <authorList>
            <person name="Fukushima K."/>
        </authorList>
    </citation>
    <scope>NUCLEOTIDE SEQUENCE</scope>
    <source>
        <strain evidence="6">SING2019-196</strain>
    </source>
</reference>
<dbReference type="AlphaFoldDB" id="A0AAD3Y0D9"/>
<evidence type="ECO:0000256" key="5">
    <source>
        <dbReference type="PIRSR" id="PIRSR604294-1"/>
    </source>
</evidence>